<feature type="region of interest" description="Disordered" evidence="13">
    <location>
        <begin position="123"/>
        <end position="160"/>
    </location>
</feature>
<dbReference type="PROSITE" id="PS50089">
    <property type="entry name" value="ZF_RING_2"/>
    <property type="match status" value="1"/>
</dbReference>
<feature type="compositionally biased region" description="Low complexity" evidence="13">
    <location>
        <begin position="421"/>
        <end position="444"/>
    </location>
</feature>
<name>A0ABN9S9K8_9DINO</name>
<organism evidence="15 16">
    <name type="scientific">Prorocentrum cordatum</name>
    <dbReference type="NCBI Taxonomy" id="2364126"/>
    <lineage>
        <taxon>Eukaryota</taxon>
        <taxon>Sar</taxon>
        <taxon>Alveolata</taxon>
        <taxon>Dinophyceae</taxon>
        <taxon>Prorocentrales</taxon>
        <taxon>Prorocentraceae</taxon>
        <taxon>Prorocentrum</taxon>
    </lineage>
</organism>
<feature type="compositionally biased region" description="Low complexity" evidence="13">
    <location>
        <begin position="555"/>
        <end position="567"/>
    </location>
</feature>
<evidence type="ECO:0000256" key="10">
    <source>
        <dbReference type="ARBA" id="ARBA00049959"/>
    </source>
</evidence>
<dbReference type="Proteomes" id="UP001189429">
    <property type="component" value="Unassembled WGS sequence"/>
</dbReference>
<comment type="function">
    <text evidence="10">Essential for the assembly of the distal half of centrioles, required for centriole elongation. Acts as a negative regulator of centriole elongation.</text>
</comment>
<dbReference type="Pfam" id="PF13639">
    <property type="entry name" value="zf-RING_2"/>
    <property type="match status" value="1"/>
</dbReference>
<keyword evidence="8" id="KW-0131">Cell cycle</keyword>
<evidence type="ECO:0000256" key="8">
    <source>
        <dbReference type="ARBA" id="ARBA00023306"/>
    </source>
</evidence>
<evidence type="ECO:0000256" key="4">
    <source>
        <dbReference type="ARBA" id="ARBA00022490"/>
    </source>
</evidence>
<keyword evidence="16" id="KW-1185">Reference proteome</keyword>
<gene>
    <name evidence="15" type="ORF">PCOR1329_LOCUS27771</name>
</gene>
<keyword evidence="5" id="KW-0677">Repeat</keyword>
<feature type="region of interest" description="Disordered" evidence="13">
    <location>
        <begin position="535"/>
        <end position="595"/>
    </location>
</feature>
<evidence type="ECO:0000256" key="6">
    <source>
        <dbReference type="ARBA" id="ARBA00023054"/>
    </source>
</evidence>
<keyword evidence="6 12" id="KW-0175">Coiled coil</keyword>
<proteinExistence type="inferred from homology"/>
<reference evidence="15" key="1">
    <citation type="submission" date="2023-10" db="EMBL/GenBank/DDBJ databases">
        <authorList>
            <person name="Chen Y."/>
            <person name="Shah S."/>
            <person name="Dougan E. K."/>
            <person name="Thang M."/>
            <person name="Chan C."/>
        </authorList>
    </citation>
    <scope>NUCLEOTIDE SEQUENCE [LARGE SCALE GENOMIC DNA]</scope>
</reference>
<comment type="subcellular location">
    <subcellularLocation>
        <location evidence="1">Cytoplasm</location>
        <location evidence="1">Cytoskeleton</location>
        <location evidence="1">Microtubule organizing center</location>
        <location evidence="1">Centrosome</location>
        <location evidence="1">Centriole</location>
    </subcellularLocation>
</comment>
<evidence type="ECO:0000259" key="14">
    <source>
        <dbReference type="PROSITE" id="PS50089"/>
    </source>
</evidence>
<evidence type="ECO:0000256" key="3">
    <source>
        <dbReference type="ARBA" id="ARBA00014910"/>
    </source>
</evidence>
<accession>A0ABN9S9K8</accession>
<evidence type="ECO:0000256" key="7">
    <source>
        <dbReference type="ARBA" id="ARBA00023212"/>
    </source>
</evidence>
<evidence type="ECO:0000256" key="2">
    <source>
        <dbReference type="ARBA" id="ARBA00010411"/>
    </source>
</evidence>
<dbReference type="Gene3D" id="3.30.40.10">
    <property type="entry name" value="Zinc/RING finger domain, C3HC4 (zinc finger)"/>
    <property type="match status" value="1"/>
</dbReference>
<comment type="caution">
    <text evidence="15">The sequence shown here is derived from an EMBL/GenBank/DDBJ whole genome shotgun (WGS) entry which is preliminary data.</text>
</comment>
<dbReference type="InterPro" id="IPR033351">
    <property type="entry name" value="POC5"/>
</dbReference>
<evidence type="ECO:0000256" key="13">
    <source>
        <dbReference type="SAM" id="MobiDB-lite"/>
    </source>
</evidence>
<dbReference type="PANTHER" id="PTHR28618:SF1">
    <property type="entry name" value="CENTROSOMAL PROTEIN POC5"/>
    <property type="match status" value="1"/>
</dbReference>
<evidence type="ECO:0000256" key="11">
    <source>
        <dbReference type="PROSITE-ProRule" id="PRU00175"/>
    </source>
</evidence>
<keyword evidence="4" id="KW-0963">Cytoplasm</keyword>
<evidence type="ECO:0000313" key="15">
    <source>
        <dbReference type="EMBL" id="CAK0828583.1"/>
    </source>
</evidence>
<keyword evidence="11" id="KW-0862">Zinc</keyword>
<dbReference type="PANTHER" id="PTHR28618">
    <property type="entry name" value="CENTROSOMAL PROTEIN POC5"/>
    <property type="match status" value="1"/>
</dbReference>
<evidence type="ECO:0000256" key="5">
    <source>
        <dbReference type="ARBA" id="ARBA00022737"/>
    </source>
</evidence>
<keyword evidence="11" id="KW-0863">Zinc-finger</keyword>
<feature type="compositionally biased region" description="Low complexity" evidence="13">
    <location>
        <begin position="535"/>
        <end position="545"/>
    </location>
</feature>
<keyword evidence="11" id="KW-0479">Metal-binding</keyword>
<evidence type="ECO:0000256" key="1">
    <source>
        <dbReference type="ARBA" id="ARBA00004114"/>
    </source>
</evidence>
<comment type="similarity">
    <text evidence="2">Belongs to the POC5 family.</text>
</comment>
<sequence length="723" mass="76172">MRFGQTDAVLDQFFDRLGSQASNLQAIAHVCQGANITDTGRPKQEKAFCDQIDQDMATLRAGHLPEPAHRLAMAAALAALAEISSRECSVYPGELIDATVMGPPVEVGAVSPTPQALSAAAPAKEAGGVPQLQATSKSGPPVTAAPILNEAPRSLKQPEFRENRRVMQEDEVLDVFGTAFGALRASGPMVLATRGIYEELRSRRGESSTGTFRARRGYQRRTSSGIVRVGEGLPGGEEEHGQEVGEAENRRLAAKLEQSQLRHVKATGLLQRTRERLGARCALEGALASWRAVARARHARVEEGLRAKMARTRVLRMAFGPWHHRAQQAAREQCVERERAIADEARAKLLEQLGADRERLTAEAEGLSRQLAEEARQRTLLQENLKRVFMRGVCALNFEAMSLLADGGPEAPDWTRTASDADAPTAAHAVPAAPPAAARTAEPVAAPATPAAAAAAPAAAPAPGAPGPVPGAVAAQCAEPRGSAVDSGIAALAAAVVDATAAPVQGGGGAAPEQPRRAPLPLPFVSWRAPEAAAGGAPAAAPRAASVGTSSPNTGAGPPAAQQARGGAPPGGAPKGQRWQSATAPRASGLQGRQHPQLVSQAPGLELAMPDAESVVCAVCLDEVKPTERQSRAGPRTGCVHVFHWDCIWQWLNIKAVCPVCNAPLLDHGIFQVDPVTGQETHHEIFPEVPTDPYTRRQPQAAWQRSRGCSAAGHLRTERRWVA</sequence>
<feature type="region of interest" description="Disordered" evidence="13">
    <location>
        <begin position="411"/>
        <end position="444"/>
    </location>
</feature>
<dbReference type="SMART" id="SM00184">
    <property type="entry name" value="RING"/>
    <property type="match status" value="1"/>
</dbReference>
<feature type="domain" description="RING-type" evidence="14">
    <location>
        <begin position="617"/>
        <end position="662"/>
    </location>
</feature>
<feature type="coiled-coil region" evidence="12">
    <location>
        <begin position="350"/>
        <end position="384"/>
    </location>
</feature>
<dbReference type="EMBL" id="CAUYUJ010010113">
    <property type="protein sequence ID" value="CAK0828583.1"/>
    <property type="molecule type" value="Genomic_DNA"/>
</dbReference>
<evidence type="ECO:0000256" key="12">
    <source>
        <dbReference type="SAM" id="Coils"/>
    </source>
</evidence>
<dbReference type="InterPro" id="IPR001841">
    <property type="entry name" value="Znf_RING"/>
</dbReference>
<dbReference type="InterPro" id="IPR013083">
    <property type="entry name" value="Znf_RING/FYVE/PHD"/>
</dbReference>
<dbReference type="SUPFAM" id="SSF57850">
    <property type="entry name" value="RING/U-box"/>
    <property type="match status" value="1"/>
</dbReference>
<keyword evidence="7" id="KW-0206">Cytoskeleton</keyword>
<evidence type="ECO:0000256" key="9">
    <source>
        <dbReference type="ARBA" id="ARBA00031694"/>
    </source>
</evidence>
<protein>
    <recommendedName>
        <fullName evidence="3">Centrosomal protein POC5</fullName>
    </recommendedName>
    <alternativeName>
        <fullName evidence="9">Protein of centriole 5</fullName>
    </alternativeName>
</protein>
<evidence type="ECO:0000313" key="16">
    <source>
        <dbReference type="Proteomes" id="UP001189429"/>
    </source>
</evidence>